<dbReference type="GO" id="GO:0003676">
    <property type="term" value="F:nucleic acid binding"/>
    <property type="evidence" value="ECO:0007669"/>
    <property type="project" value="InterPro"/>
</dbReference>
<name>A0A9J6DCL3_RHIMP</name>
<dbReference type="EMBL" id="JABSTU010000010">
    <property type="protein sequence ID" value="KAH8019839.1"/>
    <property type="molecule type" value="Genomic_DNA"/>
</dbReference>
<sequence length="103" mass="11568">MVDWVKTVWARRPGGLLLPSMLVLDSVRGHLVDRVRDELKELRTDLAVIPGGLTSILQRLDVSLNKPFKDNVRRLYTTWMAGGHQLTTGGKIKVAVLQSPYCE</sequence>
<dbReference type="AlphaFoldDB" id="A0A9J6DCL3"/>
<comment type="caution">
    <text evidence="2">The sequence shown here is derived from an EMBL/GenBank/DDBJ whole genome shotgun (WGS) entry which is preliminary data.</text>
</comment>
<gene>
    <name evidence="2" type="ORF">HPB51_022811</name>
</gene>
<dbReference type="Pfam" id="PF03184">
    <property type="entry name" value="DDE_1"/>
    <property type="match status" value="1"/>
</dbReference>
<dbReference type="InterPro" id="IPR004875">
    <property type="entry name" value="DDE_SF_endonuclease_dom"/>
</dbReference>
<dbReference type="Proteomes" id="UP000821866">
    <property type="component" value="Chromosome 8"/>
</dbReference>
<feature type="domain" description="DDE-1" evidence="1">
    <location>
        <begin position="1"/>
        <end position="87"/>
    </location>
</feature>
<reference evidence="2" key="2">
    <citation type="submission" date="2021-09" db="EMBL/GenBank/DDBJ databases">
        <authorList>
            <person name="Jia N."/>
            <person name="Wang J."/>
            <person name="Shi W."/>
            <person name="Du L."/>
            <person name="Sun Y."/>
            <person name="Zhan W."/>
            <person name="Jiang J."/>
            <person name="Wang Q."/>
            <person name="Zhang B."/>
            <person name="Ji P."/>
            <person name="Sakyi L.B."/>
            <person name="Cui X."/>
            <person name="Yuan T."/>
            <person name="Jiang B."/>
            <person name="Yang W."/>
            <person name="Lam T.T.-Y."/>
            <person name="Chang Q."/>
            <person name="Ding S."/>
            <person name="Wang X."/>
            <person name="Zhu J."/>
            <person name="Ruan X."/>
            <person name="Zhao L."/>
            <person name="Wei J."/>
            <person name="Que T."/>
            <person name="Du C."/>
            <person name="Cheng J."/>
            <person name="Dai P."/>
            <person name="Han X."/>
            <person name="Huang E."/>
            <person name="Gao Y."/>
            <person name="Liu J."/>
            <person name="Shao H."/>
            <person name="Ye R."/>
            <person name="Li L."/>
            <person name="Wei W."/>
            <person name="Wang X."/>
            <person name="Wang C."/>
            <person name="Huo Q."/>
            <person name="Li W."/>
            <person name="Guo W."/>
            <person name="Chen H."/>
            <person name="Chen S."/>
            <person name="Zhou L."/>
            <person name="Zhou L."/>
            <person name="Ni X."/>
            <person name="Tian J."/>
            <person name="Zhou Y."/>
            <person name="Sheng Y."/>
            <person name="Liu T."/>
            <person name="Pan Y."/>
            <person name="Xia L."/>
            <person name="Li J."/>
            <person name="Zhao F."/>
            <person name="Cao W."/>
        </authorList>
    </citation>
    <scope>NUCLEOTIDE SEQUENCE</scope>
    <source>
        <strain evidence="2">Rmic-2018</strain>
        <tissue evidence="2">Larvae</tissue>
    </source>
</reference>
<reference evidence="2" key="1">
    <citation type="journal article" date="2020" name="Cell">
        <title>Large-Scale Comparative Analyses of Tick Genomes Elucidate Their Genetic Diversity and Vector Capacities.</title>
        <authorList>
            <consortium name="Tick Genome and Microbiome Consortium (TIGMIC)"/>
            <person name="Jia N."/>
            <person name="Wang J."/>
            <person name="Shi W."/>
            <person name="Du L."/>
            <person name="Sun Y."/>
            <person name="Zhan W."/>
            <person name="Jiang J.F."/>
            <person name="Wang Q."/>
            <person name="Zhang B."/>
            <person name="Ji P."/>
            <person name="Bell-Sakyi L."/>
            <person name="Cui X.M."/>
            <person name="Yuan T.T."/>
            <person name="Jiang B.G."/>
            <person name="Yang W.F."/>
            <person name="Lam T.T."/>
            <person name="Chang Q.C."/>
            <person name="Ding S.J."/>
            <person name="Wang X.J."/>
            <person name="Zhu J.G."/>
            <person name="Ruan X.D."/>
            <person name="Zhao L."/>
            <person name="Wei J.T."/>
            <person name="Ye R.Z."/>
            <person name="Que T.C."/>
            <person name="Du C.H."/>
            <person name="Zhou Y.H."/>
            <person name="Cheng J.X."/>
            <person name="Dai P.F."/>
            <person name="Guo W.B."/>
            <person name="Han X.H."/>
            <person name="Huang E.J."/>
            <person name="Li L.F."/>
            <person name="Wei W."/>
            <person name="Gao Y.C."/>
            <person name="Liu J.Z."/>
            <person name="Shao H.Z."/>
            <person name="Wang X."/>
            <person name="Wang C.C."/>
            <person name="Yang T.C."/>
            <person name="Huo Q.B."/>
            <person name="Li W."/>
            <person name="Chen H.Y."/>
            <person name="Chen S.E."/>
            <person name="Zhou L.G."/>
            <person name="Ni X.B."/>
            <person name="Tian J.H."/>
            <person name="Sheng Y."/>
            <person name="Liu T."/>
            <person name="Pan Y.S."/>
            <person name="Xia L.Y."/>
            <person name="Li J."/>
            <person name="Zhao F."/>
            <person name="Cao W.C."/>
        </authorList>
    </citation>
    <scope>NUCLEOTIDE SEQUENCE</scope>
    <source>
        <strain evidence="2">Rmic-2018</strain>
    </source>
</reference>
<protein>
    <recommendedName>
        <fullName evidence="1">DDE-1 domain-containing protein</fullName>
    </recommendedName>
</protein>
<accession>A0A9J6DCL3</accession>
<proteinExistence type="predicted"/>
<keyword evidence="3" id="KW-1185">Reference proteome</keyword>
<evidence type="ECO:0000313" key="2">
    <source>
        <dbReference type="EMBL" id="KAH8019839.1"/>
    </source>
</evidence>
<evidence type="ECO:0000313" key="3">
    <source>
        <dbReference type="Proteomes" id="UP000821866"/>
    </source>
</evidence>
<evidence type="ECO:0000259" key="1">
    <source>
        <dbReference type="Pfam" id="PF03184"/>
    </source>
</evidence>
<organism evidence="2 3">
    <name type="scientific">Rhipicephalus microplus</name>
    <name type="common">Cattle tick</name>
    <name type="synonym">Boophilus microplus</name>
    <dbReference type="NCBI Taxonomy" id="6941"/>
    <lineage>
        <taxon>Eukaryota</taxon>
        <taxon>Metazoa</taxon>
        <taxon>Ecdysozoa</taxon>
        <taxon>Arthropoda</taxon>
        <taxon>Chelicerata</taxon>
        <taxon>Arachnida</taxon>
        <taxon>Acari</taxon>
        <taxon>Parasitiformes</taxon>
        <taxon>Ixodida</taxon>
        <taxon>Ixodoidea</taxon>
        <taxon>Ixodidae</taxon>
        <taxon>Rhipicephalinae</taxon>
        <taxon>Rhipicephalus</taxon>
        <taxon>Boophilus</taxon>
    </lineage>
</organism>